<keyword evidence="5" id="KW-0165">Cleavage on pair of basic residues</keyword>
<dbReference type="PROSITE" id="PS50850">
    <property type="entry name" value="MFS"/>
    <property type="match status" value="1"/>
</dbReference>
<dbReference type="PANTHER" id="PTHR24064">
    <property type="entry name" value="SOLUTE CARRIER FAMILY 22 MEMBER"/>
    <property type="match status" value="1"/>
</dbReference>
<evidence type="ECO:0000256" key="6">
    <source>
        <dbReference type="SAM" id="Phobius"/>
    </source>
</evidence>
<evidence type="ECO:0000313" key="9">
    <source>
        <dbReference type="Proteomes" id="UP001465976"/>
    </source>
</evidence>
<dbReference type="SUPFAM" id="SSF55486">
    <property type="entry name" value="Metalloproteases ('zincins'), catalytic domain"/>
    <property type="match status" value="1"/>
</dbReference>
<feature type="transmembrane region" description="Helical" evidence="6">
    <location>
        <begin position="559"/>
        <end position="581"/>
    </location>
</feature>
<dbReference type="InterPro" id="IPR005828">
    <property type="entry name" value="MFS_sugar_transport-like"/>
</dbReference>
<gene>
    <name evidence="8" type="ORF">V5O48_005218</name>
</gene>
<comment type="function">
    <text evidence="5">Secreted metalloproteinase that allows assimilation of proteinaceous substrates. Shows high activities on basic nuclear substrates such as histone and protamine.</text>
</comment>
<dbReference type="InterPro" id="IPR024079">
    <property type="entry name" value="MetalloPept_cat_dom_sf"/>
</dbReference>
<feature type="chain" id="PRO_5045009580" description="Neutral protease 2" evidence="5">
    <location>
        <begin position="18"/>
        <end position="919"/>
    </location>
</feature>
<comment type="catalytic activity">
    <reaction evidence="5">
        <text>Preferential cleavage of bonds with hydrophobic residues in P1'. Also 3-Asn-|-Gln-4 and 8-Gly-|-Ser-9 bonds in insulin B chain.</text>
        <dbReference type="EC" id="3.4.24.39"/>
    </reaction>
</comment>
<keyword evidence="5" id="KW-0862">Zinc</keyword>
<feature type="domain" description="Major facilitator superfamily (MFS) profile" evidence="7">
    <location>
        <begin position="417"/>
        <end position="891"/>
    </location>
</feature>
<keyword evidence="5" id="KW-0482">Metalloprotease</keyword>
<comment type="caution">
    <text evidence="8">The sequence shown here is derived from an EMBL/GenBank/DDBJ whole genome shotgun (WGS) entry which is preliminary data.</text>
</comment>
<proteinExistence type="inferred from homology"/>
<feature type="transmembrane region" description="Helical" evidence="6">
    <location>
        <begin position="517"/>
        <end position="538"/>
    </location>
</feature>
<feature type="transmembrane region" description="Helical" evidence="6">
    <location>
        <begin position="687"/>
        <end position="705"/>
    </location>
</feature>
<evidence type="ECO:0000256" key="5">
    <source>
        <dbReference type="RuleBase" id="RU361126"/>
    </source>
</evidence>
<protein>
    <recommendedName>
        <fullName evidence="5">Neutral protease 2</fullName>
        <ecNumber evidence="5">3.4.24.39</ecNumber>
    </recommendedName>
    <alternativeName>
        <fullName evidence="5">Deuterolysin</fullName>
    </alternativeName>
</protein>
<evidence type="ECO:0000313" key="8">
    <source>
        <dbReference type="EMBL" id="KAL0576775.1"/>
    </source>
</evidence>
<keyword evidence="5" id="KW-0378">Hydrolase</keyword>
<evidence type="ECO:0000256" key="4">
    <source>
        <dbReference type="ARBA" id="ARBA00023136"/>
    </source>
</evidence>
<comment type="subcellular location">
    <subcellularLocation>
        <location evidence="1">Membrane</location>
        <topology evidence="1">Multi-pass membrane protein</topology>
    </subcellularLocation>
    <subcellularLocation>
        <location evidence="5">Secreted</location>
    </subcellularLocation>
</comment>
<dbReference type="Pfam" id="PF00083">
    <property type="entry name" value="Sugar_tr"/>
    <property type="match status" value="1"/>
</dbReference>
<reference evidence="8 9" key="1">
    <citation type="submission" date="2024-02" db="EMBL/GenBank/DDBJ databases">
        <title>A draft genome for the cacao thread blight pathogen Marasmius crinis-equi.</title>
        <authorList>
            <person name="Cohen S.P."/>
            <person name="Baruah I.K."/>
            <person name="Amoako-Attah I."/>
            <person name="Bukari Y."/>
            <person name="Meinhardt L.W."/>
            <person name="Bailey B.A."/>
        </authorList>
    </citation>
    <scope>NUCLEOTIDE SEQUENCE [LARGE SCALE GENOMIC DNA]</scope>
    <source>
        <strain evidence="8 9">GH-76</strain>
    </source>
</reference>
<dbReference type="InterPro" id="IPR020846">
    <property type="entry name" value="MFS_dom"/>
</dbReference>
<keyword evidence="4 6" id="KW-0472">Membrane</keyword>
<dbReference type="InterPro" id="IPR036259">
    <property type="entry name" value="MFS_trans_sf"/>
</dbReference>
<dbReference type="PROSITE" id="PS00217">
    <property type="entry name" value="SUGAR_TRANSPORT_2"/>
    <property type="match status" value="1"/>
</dbReference>
<sequence>MFTASFVALVLAASALAGPMKRDGGLTVALSGPPDAMSVHDLKFSATVKNDGTGAVKILKYGTILDDSLPTRSFKVTKDGGEVAFTGIKPFIDLEAAGESAYTVIQPGGTITVSHDVSALFDFATAGAGKFKFEPLVDFHSALEGAVPQVSSNAVEVSLGQVKKRELIDKRAKDICTDTHSTFVDSAYSEAKQLATAAVSYISTNGANSLYTSYFKTTSTSEVSGVFTAVANEDSSTRTLGCTDPAGVCKEHVIAYTTTDTNIYFCDIFFQEVPQSSLCTGATTVAARSVRGATVLHELTHAVANTDDVVYGCANDQALSASQSRVNADSYNTRQFCGHSSEYAIINASITLIPAAFNTLYSTKNTPYFALGMADLSDVSIAIPKPNNLASGLLDARRRAALAEVDNAKFSWFHVKVCMVAGAGFFTDAYDIFAINIAAVMLGYVYGARTDPSIIGSEALNANQDLGVKVATPIGTLIGQVLFGWLADLVGHGVELMVIIVTTFAQALSGSGHAVNIIGVLIVWRFLMGIGIGGDYPLSAVISSEFASTKIRGRMMNAVFAFQGWGNFAACIIALIIVSAYKNSILMDDSNGPHRWESIDDCWRILIGLGCVPGVVALYFRLTIPETPRFTMDIERNIHQAAKDIESMLIAGKSFDDAEAMVQRPEPPRASWKDFSNHFSKLENFKVLFGCAYSWFALDIAFYGLGLNSSNILNIINFGSAPQGSALGVYESLKNICIGNLILSVAGLIPGYWVCFLFIDSWGRKPIQLMGFIVLTVLFIIMGFGFDALNANNSGKHAFVAFYCLASFFQNFGPNTTTFIVPGEAFPTRYRSTGHGISAGSGKLGAIIAQVGFYRLKDIGGPDKFLKHILEIFALFMLTGVFSTLLIPETKGRSLEELSNEDQEGFYTGPALTSMRREI</sequence>
<keyword evidence="5" id="KW-0645">Protease</keyword>
<dbReference type="SUPFAM" id="SSF103473">
    <property type="entry name" value="MFS general substrate transporter"/>
    <property type="match status" value="1"/>
</dbReference>
<dbReference type="EC" id="3.4.24.39" evidence="5"/>
<evidence type="ECO:0000259" key="7">
    <source>
        <dbReference type="PROSITE" id="PS50850"/>
    </source>
</evidence>
<dbReference type="EMBL" id="JBAHYK010000200">
    <property type="protein sequence ID" value="KAL0576775.1"/>
    <property type="molecule type" value="Genomic_DNA"/>
</dbReference>
<dbReference type="InterPro" id="IPR001384">
    <property type="entry name" value="Peptidase_M35"/>
</dbReference>
<dbReference type="CDD" id="cd17364">
    <property type="entry name" value="MFS_PhT"/>
    <property type="match status" value="1"/>
</dbReference>
<dbReference type="Gene3D" id="3.40.390.10">
    <property type="entry name" value="Collagenase (Catalytic Domain)"/>
    <property type="match status" value="1"/>
</dbReference>
<evidence type="ECO:0000256" key="1">
    <source>
        <dbReference type="ARBA" id="ARBA00004141"/>
    </source>
</evidence>
<feature type="transmembrane region" description="Helical" evidence="6">
    <location>
        <begin position="766"/>
        <end position="786"/>
    </location>
</feature>
<evidence type="ECO:0000256" key="3">
    <source>
        <dbReference type="ARBA" id="ARBA00022989"/>
    </source>
</evidence>
<dbReference type="Gene3D" id="2.60.40.2970">
    <property type="match status" value="1"/>
</dbReference>
<name>A0ABR3FN31_9AGAR</name>
<keyword evidence="9" id="KW-1185">Reference proteome</keyword>
<dbReference type="InterPro" id="IPR005829">
    <property type="entry name" value="Sugar_transporter_CS"/>
</dbReference>
<comment type="similarity">
    <text evidence="5">Belongs to the peptidase M35 family.</text>
</comment>
<dbReference type="Proteomes" id="UP001465976">
    <property type="component" value="Unassembled WGS sequence"/>
</dbReference>
<keyword evidence="5" id="KW-0964">Secreted</keyword>
<keyword evidence="5" id="KW-0732">Signal</keyword>
<feature type="transmembrane region" description="Helical" evidence="6">
    <location>
        <begin position="603"/>
        <end position="622"/>
    </location>
</feature>
<dbReference type="Gene3D" id="1.20.1250.20">
    <property type="entry name" value="MFS general substrate transporter like domains"/>
    <property type="match status" value="2"/>
</dbReference>
<keyword evidence="3 6" id="KW-1133">Transmembrane helix</keyword>
<dbReference type="CDD" id="cd11008">
    <property type="entry name" value="M35_deuterolysin_like"/>
    <property type="match status" value="1"/>
</dbReference>
<keyword evidence="5" id="KW-0479">Metal-binding</keyword>
<keyword evidence="2 6" id="KW-0812">Transmembrane</keyword>
<dbReference type="PRINTS" id="PR00768">
    <property type="entry name" value="DEUTEROLYSIN"/>
</dbReference>
<feature type="signal peptide" evidence="5">
    <location>
        <begin position="1"/>
        <end position="17"/>
    </location>
</feature>
<dbReference type="Pfam" id="PF02102">
    <property type="entry name" value="Peptidase_M35"/>
    <property type="match status" value="1"/>
</dbReference>
<feature type="transmembrane region" description="Helical" evidence="6">
    <location>
        <begin position="738"/>
        <end position="759"/>
    </location>
</feature>
<feature type="transmembrane region" description="Helical" evidence="6">
    <location>
        <begin position="865"/>
        <end position="887"/>
    </location>
</feature>
<evidence type="ECO:0000256" key="2">
    <source>
        <dbReference type="ARBA" id="ARBA00022692"/>
    </source>
</evidence>
<accession>A0ABR3FN31</accession>
<comment type="cofactor">
    <cofactor evidence="5">
        <name>Zn(2+)</name>
        <dbReference type="ChEBI" id="CHEBI:29105"/>
    </cofactor>
    <text evidence="5">Binds 1 zinc ion per subunit.</text>
</comment>
<organism evidence="8 9">
    <name type="scientific">Marasmius crinis-equi</name>
    <dbReference type="NCBI Taxonomy" id="585013"/>
    <lineage>
        <taxon>Eukaryota</taxon>
        <taxon>Fungi</taxon>
        <taxon>Dikarya</taxon>
        <taxon>Basidiomycota</taxon>
        <taxon>Agaricomycotina</taxon>
        <taxon>Agaricomycetes</taxon>
        <taxon>Agaricomycetidae</taxon>
        <taxon>Agaricales</taxon>
        <taxon>Marasmiineae</taxon>
        <taxon>Marasmiaceae</taxon>
        <taxon>Marasmius</taxon>
    </lineage>
</organism>